<dbReference type="GO" id="GO:0008483">
    <property type="term" value="F:transaminase activity"/>
    <property type="evidence" value="ECO:0007669"/>
    <property type="project" value="UniProtKB-KW"/>
</dbReference>
<name>A0ABU7JZ67_9NOCA</name>
<organism evidence="1 2">
    <name type="scientific">Rhodococcus chondri</name>
    <dbReference type="NCBI Taxonomy" id="3065941"/>
    <lineage>
        <taxon>Bacteria</taxon>
        <taxon>Bacillati</taxon>
        <taxon>Actinomycetota</taxon>
        <taxon>Actinomycetes</taxon>
        <taxon>Mycobacteriales</taxon>
        <taxon>Nocardiaceae</taxon>
        <taxon>Rhodococcus</taxon>
    </lineage>
</organism>
<dbReference type="Proteomes" id="UP001331936">
    <property type="component" value="Unassembled WGS sequence"/>
</dbReference>
<keyword evidence="1" id="KW-0032">Aminotransferase</keyword>
<proteinExistence type="predicted"/>
<dbReference type="EMBL" id="JAUZMZ010000278">
    <property type="protein sequence ID" value="MEE2035310.1"/>
    <property type="molecule type" value="Genomic_DNA"/>
</dbReference>
<protein>
    <submittedName>
        <fullName evidence="1">PLP-dependent aminotransferase family protein</fullName>
    </submittedName>
</protein>
<dbReference type="InterPro" id="IPR015422">
    <property type="entry name" value="PyrdxlP-dep_Trfase_small"/>
</dbReference>
<keyword evidence="1" id="KW-0808">Transferase</keyword>
<dbReference type="Gene3D" id="3.90.1150.10">
    <property type="entry name" value="Aspartate Aminotransferase, domain 1"/>
    <property type="match status" value="1"/>
</dbReference>
<evidence type="ECO:0000313" key="2">
    <source>
        <dbReference type="Proteomes" id="UP001331936"/>
    </source>
</evidence>
<keyword evidence="2" id="KW-1185">Reference proteome</keyword>
<feature type="non-terminal residue" evidence="1">
    <location>
        <position position="1"/>
    </location>
</feature>
<dbReference type="SUPFAM" id="SSF53383">
    <property type="entry name" value="PLP-dependent transferases"/>
    <property type="match status" value="1"/>
</dbReference>
<sequence>EYTVGQGGMSLWARMPEPVSTALAATAPSHGVVLAAGPRFGVQGAFERFVRLPYTQPPVALRRAVASVAAAYDALALGRNLHEPRLVV</sequence>
<gene>
    <name evidence="1" type="ORF">Q8814_24920</name>
</gene>
<comment type="caution">
    <text evidence="1">The sequence shown here is derived from an EMBL/GenBank/DDBJ whole genome shotgun (WGS) entry which is preliminary data.</text>
</comment>
<reference evidence="1 2" key="1">
    <citation type="submission" date="2023-08" db="EMBL/GenBank/DDBJ databases">
        <authorList>
            <person name="Girao M."/>
            <person name="Carvalho M.F."/>
        </authorList>
    </citation>
    <scope>NUCLEOTIDE SEQUENCE [LARGE SCALE GENOMIC DNA]</scope>
    <source>
        <strain evidence="1 2">CC-R104</strain>
    </source>
</reference>
<evidence type="ECO:0000313" key="1">
    <source>
        <dbReference type="EMBL" id="MEE2035310.1"/>
    </source>
</evidence>
<dbReference type="InterPro" id="IPR015424">
    <property type="entry name" value="PyrdxlP-dep_Trfase"/>
</dbReference>
<accession>A0ABU7JZ67</accession>